<dbReference type="FunFam" id="1.10.630.10:FF:000018">
    <property type="entry name" value="Cytochrome P450 monooxygenase"/>
    <property type="match status" value="1"/>
</dbReference>
<dbReference type="InterPro" id="IPR036396">
    <property type="entry name" value="Cyt_P450_sf"/>
</dbReference>
<dbReference type="Gene3D" id="1.10.630.10">
    <property type="entry name" value="Cytochrome P450"/>
    <property type="match status" value="1"/>
</dbReference>
<evidence type="ECO:0000256" key="4">
    <source>
        <dbReference type="ARBA" id="ARBA00023002"/>
    </source>
</evidence>
<dbReference type="GO" id="GO:0020037">
    <property type="term" value="F:heme binding"/>
    <property type="evidence" value="ECO:0007669"/>
    <property type="project" value="InterPro"/>
</dbReference>
<dbReference type="PANTHER" id="PTHR46696:SF1">
    <property type="entry name" value="CYTOCHROME P450 YJIB-RELATED"/>
    <property type="match status" value="1"/>
</dbReference>
<dbReference type="PRINTS" id="PR00385">
    <property type="entry name" value="P450"/>
</dbReference>
<dbReference type="RefSeq" id="WP_259628334.1">
    <property type="nucleotide sequence ID" value="NZ_JANYMP010000027.1"/>
</dbReference>
<dbReference type="PROSITE" id="PS00086">
    <property type="entry name" value="CYTOCHROME_P450"/>
    <property type="match status" value="1"/>
</dbReference>
<dbReference type="InterPro" id="IPR001128">
    <property type="entry name" value="Cyt_P450"/>
</dbReference>
<accession>A0A9X2VUH0</accession>
<dbReference type="EMBL" id="JANYMP010000027">
    <property type="protein sequence ID" value="MCS7482869.1"/>
    <property type="molecule type" value="Genomic_DNA"/>
</dbReference>
<protein>
    <submittedName>
        <fullName evidence="8">Cytochrome P450</fullName>
    </submittedName>
</protein>
<dbReference type="CDD" id="cd11030">
    <property type="entry name" value="CYP105-like"/>
    <property type="match status" value="1"/>
</dbReference>
<evidence type="ECO:0000313" key="8">
    <source>
        <dbReference type="EMBL" id="MCS7482869.1"/>
    </source>
</evidence>
<dbReference type="Pfam" id="PF00067">
    <property type="entry name" value="p450"/>
    <property type="match status" value="1"/>
</dbReference>
<evidence type="ECO:0000313" key="9">
    <source>
        <dbReference type="Proteomes" id="UP001141259"/>
    </source>
</evidence>
<evidence type="ECO:0000256" key="3">
    <source>
        <dbReference type="ARBA" id="ARBA00022723"/>
    </source>
</evidence>
<sequence length="380" mass="41646">MRPIEPAAEFGRLREHGPIPRVQWSMGPGLSSTAWLVTRYADVREVLGSPHVSNRFYRGGLVVDQPGFLLSLDPPEHNRIRRMLTREFSVKRVNALRPRVEQIVHGFLDDMIATGPPADLMQALALPVPSLVICELLGVPYDDREEFQRRSGLLLDPRATREEAMANTREMNDYMSDLVTRQRNSPGEDILGALVREHGAEVSDAELVGIGNILLIAGHETTANTIGLGTLLLIQHPEQLALVRDDPSVLRTAVEEVLRYLSIVHTGSPRRVTEDITVAGQPIPAGDMVVVSLPSANRDGNFLTDADSFDVTRPVGAHLAFGHGIHQCLGQQLARMELAVVLPAMLTKLPNLRLAARQSDLAFRTDGPVNGVNALPIAWG</sequence>
<evidence type="ECO:0000256" key="6">
    <source>
        <dbReference type="ARBA" id="ARBA00023033"/>
    </source>
</evidence>
<proteinExistence type="inferred from homology"/>
<reference evidence="8" key="1">
    <citation type="submission" date="2022-08" db="EMBL/GenBank/DDBJ databases">
        <authorList>
            <person name="Tistechok S."/>
            <person name="Samborskyy M."/>
            <person name="Roman I."/>
        </authorList>
    </citation>
    <scope>NUCLEOTIDE SEQUENCE</scope>
    <source>
        <strain evidence="8">DSM 103496</strain>
    </source>
</reference>
<dbReference type="PRINTS" id="PR00359">
    <property type="entry name" value="BP450"/>
</dbReference>
<organism evidence="8 9">
    <name type="scientific">Umezawaea endophytica</name>
    <dbReference type="NCBI Taxonomy" id="1654476"/>
    <lineage>
        <taxon>Bacteria</taxon>
        <taxon>Bacillati</taxon>
        <taxon>Actinomycetota</taxon>
        <taxon>Actinomycetes</taxon>
        <taxon>Pseudonocardiales</taxon>
        <taxon>Pseudonocardiaceae</taxon>
        <taxon>Umezawaea</taxon>
    </lineage>
</organism>
<comment type="caution">
    <text evidence="8">The sequence shown here is derived from an EMBL/GenBank/DDBJ whole genome shotgun (WGS) entry which is preliminary data.</text>
</comment>
<dbReference type="GO" id="GO:0004497">
    <property type="term" value="F:monooxygenase activity"/>
    <property type="evidence" value="ECO:0007669"/>
    <property type="project" value="UniProtKB-KW"/>
</dbReference>
<keyword evidence="2 7" id="KW-0349">Heme</keyword>
<keyword evidence="3 7" id="KW-0479">Metal-binding</keyword>
<name>A0A9X2VUH0_9PSEU</name>
<keyword evidence="6 7" id="KW-0503">Monooxygenase</keyword>
<dbReference type="AlphaFoldDB" id="A0A9X2VUH0"/>
<dbReference type="SUPFAM" id="SSF48264">
    <property type="entry name" value="Cytochrome P450"/>
    <property type="match status" value="1"/>
</dbReference>
<dbReference type="InterPro" id="IPR002397">
    <property type="entry name" value="Cyt_P450_B"/>
</dbReference>
<evidence type="ECO:0000256" key="7">
    <source>
        <dbReference type="RuleBase" id="RU000461"/>
    </source>
</evidence>
<dbReference type="GO" id="GO:0016705">
    <property type="term" value="F:oxidoreductase activity, acting on paired donors, with incorporation or reduction of molecular oxygen"/>
    <property type="evidence" value="ECO:0007669"/>
    <property type="project" value="InterPro"/>
</dbReference>
<keyword evidence="9" id="KW-1185">Reference proteome</keyword>
<dbReference type="GO" id="GO:0005506">
    <property type="term" value="F:iron ion binding"/>
    <property type="evidence" value="ECO:0007669"/>
    <property type="project" value="InterPro"/>
</dbReference>
<dbReference type="PANTHER" id="PTHR46696">
    <property type="entry name" value="P450, PUTATIVE (EUROFUNG)-RELATED"/>
    <property type="match status" value="1"/>
</dbReference>
<keyword evidence="5 7" id="KW-0408">Iron</keyword>
<evidence type="ECO:0000256" key="5">
    <source>
        <dbReference type="ARBA" id="ARBA00023004"/>
    </source>
</evidence>
<gene>
    <name evidence="8" type="ORF">NZH93_38990</name>
</gene>
<dbReference type="InterPro" id="IPR017972">
    <property type="entry name" value="Cyt_P450_CS"/>
</dbReference>
<comment type="similarity">
    <text evidence="1 7">Belongs to the cytochrome P450 family.</text>
</comment>
<evidence type="ECO:0000256" key="2">
    <source>
        <dbReference type="ARBA" id="ARBA00022617"/>
    </source>
</evidence>
<dbReference type="Proteomes" id="UP001141259">
    <property type="component" value="Unassembled WGS sequence"/>
</dbReference>
<evidence type="ECO:0000256" key="1">
    <source>
        <dbReference type="ARBA" id="ARBA00010617"/>
    </source>
</evidence>
<keyword evidence="4 7" id="KW-0560">Oxidoreductase</keyword>